<dbReference type="STRING" id="3914.A0A0L9V3I1"/>
<dbReference type="EMBL" id="CM003378">
    <property type="protein sequence ID" value="KOM49625.1"/>
    <property type="molecule type" value="Genomic_DNA"/>
</dbReference>
<protein>
    <submittedName>
        <fullName evidence="1">Uncharacterized protein</fullName>
    </submittedName>
</protein>
<gene>
    <name evidence="1" type="ORF">LR48_Vigan08g045200</name>
</gene>
<accession>A0A0L9V3I1</accession>
<sequence length="315" mass="35696">MDEVYVDDRRMKEQVVVLGREKGGCGVYVKRVKKGEELLRPGIKTVVSGSNPIEVVYRAREELLQDIKKGKKFSEEGEYLANDEEKKEERCPQGSKLDEEPLFLWVEGVELSTIEGNDTHGQATRATNVFEVHNIKGSTKVHPTVNNMEENAVQGFKTWQKKSKNISWKNLAITLLRIVEGNRRSTLCESWAVVTQIGSVTILLENLKVDGGNLVNHSNLVGSSFNFLGTGFSNDMWLKKVFRFQPFSSYTVKSSFVGNKGAATAESFVVTRTDEVRDLNLRISQNWAKRIQEEWKSLEEDLSYRPPPKPPDLKL</sequence>
<name>A0A0L9V3I1_PHAAN</name>
<organism evidence="1 2">
    <name type="scientific">Phaseolus angularis</name>
    <name type="common">Azuki bean</name>
    <name type="synonym">Vigna angularis</name>
    <dbReference type="NCBI Taxonomy" id="3914"/>
    <lineage>
        <taxon>Eukaryota</taxon>
        <taxon>Viridiplantae</taxon>
        <taxon>Streptophyta</taxon>
        <taxon>Embryophyta</taxon>
        <taxon>Tracheophyta</taxon>
        <taxon>Spermatophyta</taxon>
        <taxon>Magnoliopsida</taxon>
        <taxon>eudicotyledons</taxon>
        <taxon>Gunneridae</taxon>
        <taxon>Pentapetalae</taxon>
        <taxon>rosids</taxon>
        <taxon>fabids</taxon>
        <taxon>Fabales</taxon>
        <taxon>Fabaceae</taxon>
        <taxon>Papilionoideae</taxon>
        <taxon>50 kb inversion clade</taxon>
        <taxon>NPAAA clade</taxon>
        <taxon>indigoferoid/millettioid clade</taxon>
        <taxon>Phaseoleae</taxon>
        <taxon>Vigna</taxon>
    </lineage>
</organism>
<dbReference type="AlphaFoldDB" id="A0A0L9V3I1"/>
<reference evidence="2" key="1">
    <citation type="journal article" date="2015" name="Proc. Natl. Acad. Sci. U.S.A.">
        <title>Genome sequencing of adzuki bean (Vigna angularis) provides insight into high starch and low fat accumulation and domestication.</title>
        <authorList>
            <person name="Yang K."/>
            <person name="Tian Z."/>
            <person name="Chen C."/>
            <person name="Luo L."/>
            <person name="Zhao B."/>
            <person name="Wang Z."/>
            <person name="Yu L."/>
            <person name="Li Y."/>
            <person name="Sun Y."/>
            <person name="Li W."/>
            <person name="Chen Y."/>
            <person name="Li Y."/>
            <person name="Zhang Y."/>
            <person name="Ai D."/>
            <person name="Zhao J."/>
            <person name="Shang C."/>
            <person name="Ma Y."/>
            <person name="Wu B."/>
            <person name="Wang M."/>
            <person name="Gao L."/>
            <person name="Sun D."/>
            <person name="Zhang P."/>
            <person name="Guo F."/>
            <person name="Wang W."/>
            <person name="Li Y."/>
            <person name="Wang J."/>
            <person name="Varshney R.K."/>
            <person name="Wang J."/>
            <person name="Ling H.Q."/>
            <person name="Wan P."/>
        </authorList>
    </citation>
    <scope>NUCLEOTIDE SEQUENCE</scope>
    <source>
        <strain evidence="2">cv. Jingnong 6</strain>
    </source>
</reference>
<dbReference type="Gramene" id="KOM49625">
    <property type="protein sequence ID" value="KOM49625"/>
    <property type="gene ID" value="LR48_Vigan08g045200"/>
</dbReference>
<evidence type="ECO:0000313" key="1">
    <source>
        <dbReference type="EMBL" id="KOM49625.1"/>
    </source>
</evidence>
<dbReference type="Proteomes" id="UP000053144">
    <property type="component" value="Chromosome 8"/>
</dbReference>
<proteinExistence type="predicted"/>
<evidence type="ECO:0000313" key="2">
    <source>
        <dbReference type="Proteomes" id="UP000053144"/>
    </source>
</evidence>